<dbReference type="GO" id="GO:0004726">
    <property type="term" value="F:non-membrane spanning protein tyrosine phosphatase activity"/>
    <property type="evidence" value="ECO:0007669"/>
    <property type="project" value="InterPro"/>
</dbReference>
<comment type="catalytic activity">
    <reaction evidence="7">
        <text>a phosphate monoester + H2O = an alcohol + phosphate</text>
        <dbReference type="Rhea" id="RHEA:15017"/>
        <dbReference type="ChEBI" id="CHEBI:15377"/>
        <dbReference type="ChEBI" id="CHEBI:30879"/>
        <dbReference type="ChEBI" id="CHEBI:43474"/>
        <dbReference type="ChEBI" id="CHEBI:67140"/>
        <dbReference type="EC" id="3.1.3.2"/>
    </reaction>
</comment>
<proteinExistence type="inferred from homology"/>
<dbReference type="CDD" id="cd16343">
    <property type="entry name" value="LMWPTP"/>
    <property type="match status" value="1"/>
</dbReference>
<dbReference type="InterPro" id="IPR050438">
    <property type="entry name" value="LMW_PTPase"/>
</dbReference>
<dbReference type="GeneID" id="108669000"/>
<dbReference type="InterPro" id="IPR017867">
    <property type="entry name" value="Tyr_phospatase_low_mol_wt"/>
</dbReference>
<evidence type="ECO:0000313" key="10">
    <source>
        <dbReference type="RefSeq" id="XP_018011774.1"/>
    </source>
</evidence>
<evidence type="ECO:0000256" key="2">
    <source>
        <dbReference type="ARBA" id="ARBA00011063"/>
    </source>
</evidence>
<dbReference type="EC" id="3.1.3.48" evidence="7"/>
<dbReference type="SMART" id="SM00226">
    <property type="entry name" value="LMWPc"/>
    <property type="match status" value="1"/>
</dbReference>
<dbReference type="OrthoDB" id="3388at2759"/>
<dbReference type="GO" id="GO:0003993">
    <property type="term" value="F:acid phosphatase activity"/>
    <property type="evidence" value="ECO:0007669"/>
    <property type="project" value="UniProtKB-UniRule"/>
</dbReference>
<dbReference type="GO" id="GO:0005737">
    <property type="term" value="C:cytoplasm"/>
    <property type="evidence" value="ECO:0007669"/>
    <property type="project" value="UniProtKB-SubCell"/>
</dbReference>
<keyword evidence="9" id="KW-1185">Reference proteome</keyword>
<dbReference type="EC" id="3.1.3.2" evidence="7"/>
<organism evidence="9 10">
    <name type="scientific">Hyalella azteca</name>
    <name type="common">Amphipod</name>
    <dbReference type="NCBI Taxonomy" id="294128"/>
    <lineage>
        <taxon>Eukaryota</taxon>
        <taxon>Metazoa</taxon>
        <taxon>Ecdysozoa</taxon>
        <taxon>Arthropoda</taxon>
        <taxon>Crustacea</taxon>
        <taxon>Multicrustacea</taxon>
        <taxon>Malacostraca</taxon>
        <taxon>Eumalacostraca</taxon>
        <taxon>Peracarida</taxon>
        <taxon>Amphipoda</taxon>
        <taxon>Senticaudata</taxon>
        <taxon>Talitrida</taxon>
        <taxon>Talitroidea</taxon>
        <taxon>Hyalellidae</taxon>
        <taxon>Hyalella</taxon>
    </lineage>
</organism>
<dbReference type="Proteomes" id="UP000694843">
    <property type="component" value="Unplaced"/>
</dbReference>
<dbReference type="Gene3D" id="3.40.50.2300">
    <property type="match status" value="1"/>
</dbReference>
<dbReference type="OMA" id="VCHGNIC"/>
<accession>A0A8B7NDU2</accession>
<dbReference type="PANTHER" id="PTHR11717:SF7">
    <property type="entry name" value="LOW MOLECULAR WEIGHT PHOSPHOTYROSINE PROTEIN PHOSPHATASE"/>
    <property type="match status" value="1"/>
</dbReference>
<comment type="subcellular location">
    <subcellularLocation>
        <location evidence="1 7">Cytoplasm</location>
    </subcellularLocation>
</comment>
<sequence>MAGTGSENTKEWKVLFVCLGNICRSPIAEAVFKKEALAAGLKVYVDSAGIIDYHHGKTPDSRAQQTMKKHDVPMDHRARQIKKEDFTKFDFIFGKDEENMDDLKRMKPANSTATVELFGKYHTKKNLIIRDPYYDEGSEGFEECYQQCVVCSRGFIAHLKSLK</sequence>
<feature type="active site" description="Proton donor" evidence="6">
    <location>
        <position position="131"/>
    </location>
</feature>
<evidence type="ECO:0000256" key="1">
    <source>
        <dbReference type="ARBA" id="ARBA00004496"/>
    </source>
</evidence>
<comment type="function">
    <text evidence="7">Acts on tyrosine phosphorylated proteins, low-MW aryl phosphates and natural and synthetic acyl phosphates.</text>
</comment>
<dbReference type="InterPro" id="IPR023485">
    <property type="entry name" value="Ptyr_pPase"/>
</dbReference>
<dbReference type="PANTHER" id="PTHR11717">
    <property type="entry name" value="LOW MOLECULAR WEIGHT PROTEIN TYROSINE PHOSPHATASE"/>
    <property type="match status" value="1"/>
</dbReference>
<reference evidence="10" key="1">
    <citation type="submission" date="2025-08" db="UniProtKB">
        <authorList>
            <consortium name="RefSeq"/>
        </authorList>
    </citation>
    <scope>IDENTIFICATION</scope>
    <source>
        <tissue evidence="10">Whole organism</tissue>
    </source>
</reference>
<dbReference type="InterPro" id="IPR002115">
    <property type="entry name" value="Tyr_Pase_low_mol_wt_mml"/>
</dbReference>
<comment type="similarity">
    <text evidence="2 7">Belongs to the low molecular weight phosphotyrosine protein phosphatase family.</text>
</comment>
<feature type="domain" description="Phosphotyrosine protein phosphatase I" evidence="8">
    <location>
        <begin position="12"/>
        <end position="158"/>
    </location>
</feature>
<dbReference type="KEGG" id="hazt:108669000"/>
<dbReference type="InterPro" id="IPR036196">
    <property type="entry name" value="Ptyr_pPase_sf"/>
</dbReference>
<comment type="catalytic activity">
    <reaction evidence="7">
        <text>O-phospho-L-tyrosyl-[protein] + H2O = L-tyrosyl-[protein] + phosphate</text>
        <dbReference type="Rhea" id="RHEA:10684"/>
        <dbReference type="Rhea" id="RHEA-COMP:10136"/>
        <dbReference type="Rhea" id="RHEA-COMP:20101"/>
        <dbReference type="ChEBI" id="CHEBI:15377"/>
        <dbReference type="ChEBI" id="CHEBI:43474"/>
        <dbReference type="ChEBI" id="CHEBI:46858"/>
        <dbReference type="ChEBI" id="CHEBI:61978"/>
        <dbReference type="EC" id="3.1.3.48"/>
    </reaction>
</comment>
<feature type="active site" evidence="6">
    <location>
        <position position="24"/>
    </location>
</feature>
<name>A0A8B7NDU2_HYAAZ</name>
<dbReference type="SUPFAM" id="SSF52788">
    <property type="entry name" value="Phosphotyrosine protein phosphatases I"/>
    <property type="match status" value="1"/>
</dbReference>
<dbReference type="PRINTS" id="PR00720">
    <property type="entry name" value="MAMMALPTPASE"/>
</dbReference>
<dbReference type="Pfam" id="PF01451">
    <property type="entry name" value="LMWPc"/>
    <property type="match status" value="1"/>
</dbReference>
<evidence type="ECO:0000259" key="8">
    <source>
        <dbReference type="SMART" id="SM00226"/>
    </source>
</evidence>
<evidence type="ECO:0000256" key="3">
    <source>
        <dbReference type="ARBA" id="ARBA00022490"/>
    </source>
</evidence>
<keyword evidence="3 7" id="KW-0963">Cytoplasm</keyword>
<gene>
    <name evidence="10" type="primary">LOC108669000</name>
</gene>
<evidence type="ECO:0000256" key="6">
    <source>
        <dbReference type="PIRSR" id="PIRSR617867-1"/>
    </source>
</evidence>
<evidence type="ECO:0000256" key="5">
    <source>
        <dbReference type="ARBA" id="ARBA00022912"/>
    </source>
</evidence>
<feature type="active site" description="Nucleophile" evidence="6">
    <location>
        <position position="18"/>
    </location>
</feature>
<evidence type="ECO:0000256" key="7">
    <source>
        <dbReference type="RuleBase" id="RU368115"/>
    </source>
</evidence>
<dbReference type="PRINTS" id="PR00719">
    <property type="entry name" value="LMWPTPASE"/>
</dbReference>
<dbReference type="RefSeq" id="XP_018011774.1">
    <property type="nucleotide sequence ID" value="XM_018156285.2"/>
</dbReference>
<keyword evidence="5 7" id="KW-0904">Protein phosphatase</keyword>
<evidence type="ECO:0000313" key="9">
    <source>
        <dbReference type="Proteomes" id="UP000694843"/>
    </source>
</evidence>
<evidence type="ECO:0000256" key="4">
    <source>
        <dbReference type="ARBA" id="ARBA00022801"/>
    </source>
</evidence>
<dbReference type="FunFam" id="3.40.50.2300:FF:000105">
    <property type="entry name" value="Low molecular weight phosphotyrosine protein"/>
    <property type="match status" value="1"/>
</dbReference>
<protein>
    <recommendedName>
        <fullName evidence="7">Low molecular weight phosphotyrosine protein phosphatase</fullName>
        <shortName evidence="7">LMW-PTP</shortName>
        <shortName evidence="7">LMW-PTPase</shortName>
        <ecNumber evidence="7">3.1.3.2</ecNumber>
        <ecNumber evidence="7">3.1.3.48</ecNumber>
    </recommendedName>
    <alternativeName>
        <fullName evidence="7">Low molecular weight cytosolic acid phosphatase</fullName>
    </alternativeName>
</protein>
<dbReference type="AlphaFoldDB" id="A0A8B7NDU2"/>
<keyword evidence="4 7" id="KW-0378">Hydrolase</keyword>